<dbReference type="InterPro" id="IPR009061">
    <property type="entry name" value="DNA-bd_dom_put_sf"/>
</dbReference>
<evidence type="ECO:0000256" key="3">
    <source>
        <dbReference type="ARBA" id="ARBA00023125"/>
    </source>
</evidence>
<dbReference type="RefSeq" id="WP_126151346.1">
    <property type="nucleotide sequence ID" value="NZ_JBHTMH010000001.1"/>
</dbReference>
<keyword evidence="1" id="KW-0678">Repressor</keyword>
<evidence type="ECO:0000313" key="6">
    <source>
        <dbReference type="EMBL" id="VDS05815.1"/>
    </source>
</evidence>
<dbReference type="SUPFAM" id="SSF46955">
    <property type="entry name" value="Putative DNA-binding domain"/>
    <property type="match status" value="1"/>
</dbReference>
<dbReference type="PANTHER" id="PTHR30204">
    <property type="entry name" value="REDOX-CYCLING DRUG-SENSING TRANSCRIPTIONAL ACTIVATOR SOXR"/>
    <property type="match status" value="1"/>
</dbReference>
<evidence type="ECO:0000259" key="5">
    <source>
        <dbReference type="PROSITE" id="PS50937"/>
    </source>
</evidence>
<organism evidence="6 7">
    <name type="scientific">Devosia equisanguinis</name>
    <dbReference type="NCBI Taxonomy" id="2490941"/>
    <lineage>
        <taxon>Bacteria</taxon>
        <taxon>Pseudomonadati</taxon>
        <taxon>Pseudomonadota</taxon>
        <taxon>Alphaproteobacteria</taxon>
        <taxon>Hyphomicrobiales</taxon>
        <taxon>Devosiaceae</taxon>
        <taxon>Devosia</taxon>
    </lineage>
</organism>
<keyword evidence="7" id="KW-1185">Reference proteome</keyword>
<dbReference type="EMBL" id="UZWD01000036">
    <property type="protein sequence ID" value="VDS05815.1"/>
    <property type="molecule type" value="Genomic_DNA"/>
</dbReference>
<reference evidence="6 7" key="1">
    <citation type="submission" date="2018-12" db="EMBL/GenBank/DDBJ databases">
        <authorList>
            <person name="Criscuolo A."/>
        </authorList>
    </citation>
    <scope>NUCLEOTIDE SEQUENCE [LARGE SCALE GENOMIC DNA]</scope>
    <source>
        <strain evidence="6">ACIP1116281</strain>
    </source>
</reference>
<dbReference type="OrthoDB" id="7817988at2"/>
<proteinExistence type="predicted"/>
<dbReference type="SMART" id="SM00422">
    <property type="entry name" value="HTH_MERR"/>
    <property type="match status" value="1"/>
</dbReference>
<dbReference type="Gene3D" id="1.10.1660.10">
    <property type="match status" value="1"/>
</dbReference>
<dbReference type="AlphaFoldDB" id="A0A447IEB5"/>
<protein>
    <submittedName>
        <fullName evidence="6">Mercuric resistance operon regulatory protein</fullName>
    </submittedName>
</protein>
<evidence type="ECO:0000256" key="4">
    <source>
        <dbReference type="ARBA" id="ARBA00023163"/>
    </source>
</evidence>
<dbReference type="InterPro" id="IPR000551">
    <property type="entry name" value="MerR-type_HTH_dom"/>
</dbReference>
<evidence type="ECO:0000256" key="2">
    <source>
        <dbReference type="ARBA" id="ARBA00023015"/>
    </source>
</evidence>
<keyword evidence="2" id="KW-0805">Transcription regulation</keyword>
<dbReference type="PANTHER" id="PTHR30204:SF69">
    <property type="entry name" value="MERR-FAMILY TRANSCRIPTIONAL REGULATOR"/>
    <property type="match status" value="1"/>
</dbReference>
<dbReference type="PROSITE" id="PS00552">
    <property type="entry name" value="HTH_MERR_1"/>
    <property type="match status" value="1"/>
</dbReference>
<keyword evidence="3" id="KW-0238">DNA-binding</keyword>
<accession>A0A447IEB5</accession>
<gene>
    <name evidence="6" type="primary">merR1</name>
    <name evidence="6" type="ORF">DEVEQU_02960</name>
</gene>
<feature type="domain" description="HTH merR-type" evidence="5">
    <location>
        <begin position="1"/>
        <end position="68"/>
    </location>
</feature>
<dbReference type="PRINTS" id="PR00040">
    <property type="entry name" value="HTHMERR"/>
</dbReference>
<name>A0A447IEB5_9HYPH</name>
<dbReference type="GO" id="GO:0003677">
    <property type="term" value="F:DNA binding"/>
    <property type="evidence" value="ECO:0007669"/>
    <property type="project" value="UniProtKB-KW"/>
</dbReference>
<evidence type="ECO:0000313" key="7">
    <source>
        <dbReference type="Proteomes" id="UP000268844"/>
    </source>
</evidence>
<keyword evidence="4" id="KW-0804">Transcription</keyword>
<dbReference type="GO" id="GO:0003700">
    <property type="term" value="F:DNA-binding transcription factor activity"/>
    <property type="evidence" value="ECO:0007669"/>
    <property type="project" value="InterPro"/>
</dbReference>
<dbReference type="PROSITE" id="PS50937">
    <property type="entry name" value="HTH_MERR_2"/>
    <property type="match status" value="1"/>
</dbReference>
<sequence>MQIGELAERSGLSRDTLRFYEKRGLIASLRRPNGYRHYPDETLMLLNYVRTAQRLGFSLAEIETELPAAGENLPGAARLADLLRHKISSIDSRIAELQSLRDDLATRLDLACPLGVEN</sequence>
<evidence type="ECO:0000256" key="1">
    <source>
        <dbReference type="ARBA" id="ARBA00022491"/>
    </source>
</evidence>
<dbReference type="Pfam" id="PF13411">
    <property type="entry name" value="MerR_1"/>
    <property type="match status" value="1"/>
</dbReference>
<dbReference type="Proteomes" id="UP000268844">
    <property type="component" value="Unassembled WGS sequence"/>
</dbReference>
<dbReference type="InterPro" id="IPR047057">
    <property type="entry name" value="MerR_fam"/>
</dbReference>